<evidence type="ECO:0000256" key="7">
    <source>
        <dbReference type="ARBA" id="ARBA00023136"/>
    </source>
</evidence>
<feature type="transmembrane region" description="Helical" evidence="8">
    <location>
        <begin position="311"/>
        <end position="331"/>
    </location>
</feature>
<dbReference type="Proteomes" id="UP001167796">
    <property type="component" value="Unassembled WGS sequence"/>
</dbReference>
<accession>A0ABT9AJ06</accession>
<comment type="caution">
    <text evidence="9">The sequence shown here is derived from an EMBL/GenBank/DDBJ whole genome shotgun (WGS) entry which is preliminary data.</text>
</comment>
<evidence type="ECO:0008006" key="11">
    <source>
        <dbReference type="Google" id="ProtNLM"/>
    </source>
</evidence>
<dbReference type="PANTHER" id="PTHR33908">
    <property type="entry name" value="MANNOSYLTRANSFERASE YKCB-RELATED"/>
    <property type="match status" value="1"/>
</dbReference>
<evidence type="ECO:0000256" key="5">
    <source>
        <dbReference type="ARBA" id="ARBA00022692"/>
    </source>
</evidence>
<dbReference type="EMBL" id="JAUQSX010000023">
    <property type="protein sequence ID" value="MDO7849851.1"/>
    <property type="molecule type" value="Genomic_DNA"/>
</dbReference>
<gene>
    <name evidence="9" type="ORF">Q5H92_26055</name>
</gene>
<evidence type="ECO:0000256" key="1">
    <source>
        <dbReference type="ARBA" id="ARBA00004651"/>
    </source>
</evidence>
<dbReference type="RefSeq" id="WP_305014513.1">
    <property type="nucleotide sequence ID" value="NZ_JAUQSX010000023.1"/>
</dbReference>
<protein>
    <recommendedName>
        <fullName evidence="11">Glycosyltransferase RgtA/B/C/D-like domain-containing protein</fullName>
    </recommendedName>
</protein>
<feature type="transmembrane region" description="Helical" evidence="8">
    <location>
        <begin position="121"/>
        <end position="139"/>
    </location>
</feature>
<keyword evidence="6 8" id="KW-1133">Transmembrane helix</keyword>
<comment type="subcellular location">
    <subcellularLocation>
        <location evidence="1">Cell membrane</location>
        <topology evidence="1">Multi-pass membrane protein</topology>
    </subcellularLocation>
</comment>
<evidence type="ECO:0000256" key="6">
    <source>
        <dbReference type="ARBA" id="ARBA00022989"/>
    </source>
</evidence>
<name>A0ABT9AJ06_9BACT</name>
<evidence type="ECO:0000256" key="8">
    <source>
        <dbReference type="SAM" id="Phobius"/>
    </source>
</evidence>
<evidence type="ECO:0000313" key="9">
    <source>
        <dbReference type="EMBL" id="MDO7849851.1"/>
    </source>
</evidence>
<keyword evidence="4" id="KW-0808">Transferase</keyword>
<keyword evidence="5 8" id="KW-0812">Transmembrane</keyword>
<dbReference type="InterPro" id="IPR050297">
    <property type="entry name" value="LipidA_mod_glycosyltrf_83"/>
</dbReference>
<organism evidence="9 10">
    <name type="scientific">Hymenobacter mellowenesis</name>
    <dbReference type="NCBI Taxonomy" id="3063995"/>
    <lineage>
        <taxon>Bacteria</taxon>
        <taxon>Pseudomonadati</taxon>
        <taxon>Bacteroidota</taxon>
        <taxon>Cytophagia</taxon>
        <taxon>Cytophagales</taxon>
        <taxon>Hymenobacteraceae</taxon>
        <taxon>Hymenobacter</taxon>
    </lineage>
</organism>
<evidence type="ECO:0000313" key="10">
    <source>
        <dbReference type="Proteomes" id="UP001167796"/>
    </source>
</evidence>
<sequence>MYPSFNHAWAQADWLAIALQFRARGYDFFHPATFNLLTTDGVTGAGFPLPAYVSALLMGLVGRDAPGLMRGVTLAASLGGLLALFGLVRRASGSAWKGAGAALFAFFSPIYVFYQANFLPSVPAFAAVLVGYYCFYRALQPGTSGPPRGWLATAVAWLALAAAMRTPFALPLLCTLGHLVVLRQKRTAAGLGWRAVVAFYGAAFLLLTAVFLYNEHLSRVYQGSMFLARPRAFASWAEFVSVTQTVREYWLWNILSKPQWLLLFLVVATVAGQQGRLLRRSEWLGHWLALAAGAVAYYGLMGPLFAIHDYYLLDSFFLPLVLAFAGCLAVWRVPEGQTARLATAAAVLLLSGAAIWKAQAEQHRRTTPPPTDKSVLTRDNFLNSARWLDSLGVPRTAKLLVLDAYSYNLPLLLAQRRGWTLLQNRNSPENLTPENLARALAMLPADYVVTQNATFEQEVARVYPAIRQRLQLVADNGRLSLWRIRRGPLKAY</sequence>
<evidence type="ECO:0000256" key="4">
    <source>
        <dbReference type="ARBA" id="ARBA00022679"/>
    </source>
</evidence>
<feature type="transmembrane region" description="Helical" evidence="8">
    <location>
        <begin position="68"/>
        <end position="88"/>
    </location>
</feature>
<reference evidence="9" key="1">
    <citation type="submission" date="2023-07" db="EMBL/GenBank/DDBJ databases">
        <authorList>
            <person name="Kim M.K."/>
        </authorList>
    </citation>
    <scope>NUCLEOTIDE SEQUENCE</scope>
    <source>
        <strain evidence="9">M29</strain>
    </source>
</reference>
<feature type="transmembrane region" description="Helical" evidence="8">
    <location>
        <begin position="283"/>
        <end position="305"/>
    </location>
</feature>
<keyword evidence="7 8" id="KW-0472">Membrane</keyword>
<dbReference type="PANTHER" id="PTHR33908:SF11">
    <property type="entry name" value="MEMBRANE PROTEIN"/>
    <property type="match status" value="1"/>
</dbReference>
<evidence type="ECO:0000256" key="2">
    <source>
        <dbReference type="ARBA" id="ARBA00022475"/>
    </source>
</evidence>
<feature type="transmembrane region" description="Helical" evidence="8">
    <location>
        <begin position="151"/>
        <end position="181"/>
    </location>
</feature>
<keyword evidence="3" id="KW-0328">Glycosyltransferase</keyword>
<proteinExistence type="predicted"/>
<keyword evidence="2" id="KW-1003">Cell membrane</keyword>
<keyword evidence="10" id="KW-1185">Reference proteome</keyword>
<feature type="transmembrane region" description="Helical" evidence="8">
    <location>
        <begin position="193"/>
        <end position="213"/>
    </location>
</feature>
<evidence type="ECO:0000256" key="3">
    <source>
        <dbReference type="ARBA" id="ARBA00022676"/>
    </source>
</evidence>
<feature type="transmembrane region" description="Helical" evidence="8">
    <location>
        <begin position="249"/>
        <end position="271"/>
    </location>
</feature>